<sequence length="320" mass="35663">MFTRENLENNQVWFYMISLIIATIFGFLTPLYAESLGSLISAIIALLMYSMFSQIPFTSLKKAFGDPKYLKALLIINFIIVPIVVWLLSQFLPESPTLLIGFYLVLLTPCIDYVIVFTSLGKGDEKLVLTATPLLFITQMLFLPVYLWVFMGREAAGIVEPLPFFEAFFGLIIIPLGVALLLQLVAKRGALGTKVLDVSAWLPVPLMALTLFIIVASQIVKLPTYVDHVIKVIPLYIVFMSIMPIIGKYVATWFKLETKSGRALIFSGSTRNSLVVLPLALALPEIGNVVAAVIITQTIIELISELVYIRVVPNFLLRDK</sequence>
<reference evidence="10" key="1">
    <citation type="submission" date="2014-03" db="EMBL/GenBank/DDBJ databases">
        <authorList>
            <person name="Urmite Genomes U."/>
        </authorList>
    </citation>
    <scope>NUCLEOTIDE SEQUENCE [LARGE SCALE GENOMIC DNA]</scope>
    <source>
        <strain evidence="10">HD-03</strain>
    </source>
</reference>
<evidence type="ECO:0000256" key="8">
    <source>
        <dbReference type="SAM" id="Phobius"/>
    </source>
</evidence>
<dbReference type="Pfam" id="PF01758">
    <property type="entry name" value="SBF"/>
    <property type="match status" value="1"/>
</dbReference>
<dbReference type="Gene3D" id="1.20.1530.20">
    <property type="match status" value="1"/>
</dbReference>
<comment type="subcellular location">
    <subcellularLocation>
        <location evidence="1">Cell membrane</location>
        <topology evidence="1">Multi-pass membrane protein</topology>
    </subcellularLocation>
</comment>
<reference evidence="9 10" key="2">
    <citation type="submission" date="2014-05" db="EMBL/GenBank/DDBJ databases">
        <title>Draft genome sequence of Halobacillus karajensis HK-03.</title>
        <authorList>
            <person name="Khelaifia S."/>
            <person name="Croce O."/>
            <person name="Lagier J.C."/>
            <person name="Raoult D."/>
        </authorList>
    </citation>
    <scope>NUCLEOTIDE SEQUENCE [LARGE SCALE GENOMIC DNA]</scope>
    <source>
        <strain evidence="9 10">HD-03</strain>
    </source>
</reference>
<feature type="transmembrane region" description="Helical" evidence="8">
    <location>
        <begin position="167"/>
        <end position="186"/>
    </location>
</feature>
<comment type="similarity">
    <text evidence="2">Belongs to the arsenical resistance-3 (ACR3) (TC 2.A.59) family.</text>
</comment>
<gene>
    <name evidence="9" type="ORF">BN983_03404</name>
</gene>
<evidence type="ECO:0000256" key="5">
    <source>
        <dbReference type="ARBA" id="ARBA00022692"/>
    </source>
</evidence>
<keyword evidence="5 8" id="KW-0812">Transmembrane</keyword>
<dbReference type="GO" id="GO:0015104">
    <property type="term" value="F:antimonite transmembrane transporter activity"/>
    <property type="evidence" value="ECO:0007669"/>
    <property type="project" value="TreeGrafter"/>
</dbReference>
<dbReference type="GO" id="GO:0015297">
    <property type="term" value="F:antiporter activity"/>
    <property type="evidence" value="ECO:0007669"/>
    <property type="project" value="InterPro"/>
</dbReference>
<evidence type="ECO:0000256" key="6">
    <source>
        <dbReference type="ARBA" id="ARBA00022989"/>
    </source>
</evidence>
<protein>
    <submittedName>
        <fullName evidence="9">Arsenical-resistance protein</fullName>
    </submittedName>
</protein>
<accession>A0A024P7J0</accession>
<evidence type="ECO:0000256" key="7">
    <source>
        <dbReference type="ARBA" id="ARBA00023136"/>
    </source>
</evidence>
<feature type="transmembrane region" description="Helical" evidence="8">
    <location>
        <begin position="198"/>
        <end position="220"/>
    </location>
</feature>
<feature type="transmembrane region" description="Helical" evidence="8">
    <location>
        <begin position="12"/>
        <end position="33"/>
    </location>
</feature>
<evidence type="ECO:0000256" key="3">
    <source>
        <dbReference type="ARBA" id="ARBA00022448"/>
    </source>
</evidence>
<keyword evidence="4" id="KW-1003">Cell membrane</keyword>
<keyword evidence="10" id="KW-1185">Reference proteome</keyword>
<feature type="transmembrane region" description="Helical" evidence="8">
    <location>
        <begin position="127"/>
        <end position="147"/>
    </location>
</feature>
<dbReference type="AlphaFoldDB" id="A0A024P7J0"/>
<keyword evidence="6 8" id="KW-1133">Transmembrane helix</keyword>
<dbReference type="GO" id="GO:0005886">
    <property type="term" value="C:plasma membrane"/>
    <property type="evidence" value="ECO:0007669"/>
    <property type="project" value="UniProtKB-SubCell"/>
</dbReference>
<feature type="transmembrane region" description="Helical" evidence="8">
    <location>
        <begin position="39"/>
        <end position="57"/>
    </location>
</feature>
<dbReference type="PANTHER" id="PTHR43057">
    <property type="entry name" value="ARSENITE EFFLUX TRANSPORTER"/>
    <property type="match status" value="1"/>
</dbReference>
<feature type="transmembrane region" description="Helical" evidence="8">
    <location>
        <begin position="100"/>
        <end position="120"/>
    </location>
</feature>
<keyword evidence="3" id="KW-0813">Transport</keyword>
<organism evidence="9 10">
    <name type="scientific">Halobacillus karajensis</name>
    <dbReference type="NCBI Taxonomy" id="195088"/>
    <lineage>
        <taxon>Bacteria</taxon>
        <taxon>Bacillati</taxon>
        <taxon>Bacillota</taxon>
        <taxon>Bacilli</taxon>
        <taxon>Bacillales</taxon>
        <taxon>Bacillaceae</taxon>
        <taxon>Halobacillus</taxon>
    </lineage>
</organism>
<dbReference type="EMBL" id="CCDI010000004">
    <property type="protein sequence ID" value="CDQ25099.1"/>
    <property type="molecule type" value="Genomic_DNA"/>
</dbReference>
<keyword evidence="7 8" id="KW-0472">Membrane</keyword>
<dbReference type="InterPro" id="IPR004706">
    <property type="entry name" value="Arsenical-R_Acr3"/>
</dbReference>
<evidence type="ECO:0000313" key="9">
    <source>
        <dbReference type="EMBL" id="CDQ25099.1"/>
    </source>
</evidence>
<dbReference type="PANTHER" id="PTHR43057:SF1">
    <property type="entry name" value="ARSENICAL-RESISTANCE PROTEIN 3"/>
    <property type="match status" value="1"/>
</dbReference>
<evidence type="ECO:0000256" key="4">
    <source>
        <dbReference type="ARBA" id="ARBA00022475"/>
    </source>
</evidence>
<dbReference type="InterPro" id="IPR038770">
    <property type="entry name" value="Na+/solute_symporter_sf"/>
</dbReference>
<feature type="transmembrane region" description="Helical" evidence="8">
    <location>
        <begin position="232"/>
        <end position="251"/>
    </location>
</feature>
<evidence type="ECO:0000313" key="10">
    <source>
        <dbReference type="Proteomes" id="UP000028868"/>
    </source>
</evidence>
<evidence type="ECO:0000256" key="2">
    <source>
        <dbReference type="ARBA" id="ARBA00010110"/>
    </source>
</evidence>
<dbReference type="Proteomes" id="UP000028868">
    <property type="component" value="Unassembled WGS sequence"/>
</dbReference>
<evidence type="ECO:0000256" key="1">
    <source>
        <dbReference type="ARBA" id="ARBA00004651"/>
    </source>
</evidence>
<dbReference type="RefSeq" id="WP_035510428.1">
    <property type="nucleotide sequence ID" value="NZ_CCDH010000002.1"/>
</dbReference>
<dbReference type="InterPro" id="IPR002657">
    <property type="entry name" value="BilAc:Na_symport/Acr3"/>
</dbReference>
<feature type="transmembrane region" description="Helical" evidence="8">
    <location>
        <begin position="69"/>
        <end position="88"/>
    </location>
</feature>
<dbReference type="GO" id="GO:0015105">
    <property type="term" value="F:arsenite transmembrane transporter activity"/>
    <property type="evidence" value="ECO:0007669"/>
    <property type="project" value="TreeGrafter"/>
</dbReference>
<comment type="caution">
    <text evidence="9">The sequence shown here is derived from an EMBL/GenBank/DDBJ whole genome shotgun (WGS) entry which is preliminary data.</text>
</comment>
<proteinExistence type="inferred from homology"/>
<name>A0A024P7J0_9BACI</name>